<reference evidence="3 4" key="1">
    <citation type="submission" date="2020-01" db="EMBL/GenBank/DDBJ databases">
        <title>Sulfitobacter sediminilitoris sp. nov., isolated from a tidal flat.</title>
        <authorList>
            <person name="Park S."/>
            <person name="Yoon J.-H."/>
        </authorList>
    </citation>
    <scope>NUCLEOTIDE SEQUENCE [LARGE SCALE GENOMIC DNA]</scope>
    <source>
        <strain evidence="3 4">JBTF-M27</strain>
    </source>
</reference>
<dbReference type="InterPro" id="IPR052739">
    <property type="entry name" value="FAAH2"/>
</dbReference>
<keyword evidence="3" id="KW-0378">Hydrolase</keyword>
<name>A0A6P0CA47_9RHOB</name>
<dbReference type="PANTHER" id="PTHR43372">
    <property type="entry name" value="FATTY-ACID AMIDE HYDROLASE"/>
    <property type="match status" value="1"/>
</dbReference>
<dbReference type="SUPFAM" id="SSF75304">
    <property type="entry name" value="Amidase signature (AS) enzymes"/>
    <property type="match status" value="1"/>
</dbReference>
<dbReference type="EMBL" id="JAABNT010000005">
    <property type="protein sequence ID" value="NEK22737.1"/>
    <property type="molecule type" value="Genomic_DNA"/>
</dbReference>
<evidence type="ECO:0000313" key="3">
    <source>
        <dbReference type="EMBL" id="NEK22737.1"/>
    </source>
</evidence>
<dbReference type="PROSITE" id="PS00571">
    <property type="entry name" value="AMIDASES"/>
    <property type="match status" value="1"/>
</dbReference>
<dbReference type="InterPro" id="IPR020556">
    <property type="entry name" value="Amidase_CS"/>
</dbReference>
<feature type="compositionally biased region" description="Low complexity" evidence="1">
    <location>
        <begin position="147"/>
        <end position="160"/>
    </location>
</feature>
<dbReference type="Pfam" id="PF01425">
    <property type="entry name" value="Amidase"/>
    <property type="match status" value="1"/>
</dbReference>
<accession>A0A6P0CA47</accession>
<dbReference type="NCBIfam" id="NF005687">
    <property type="entry name" value="PRK07487.1"/>
    <property type="match status" value="1"/>
</dbReference>
<evidence type="ECO:0000259" key="2">
    <source>
        <dbReference type="Pfam" id="PF01425"/>
    </source>
</evidence>
<feature type="domain" description="Amidase" evidence="2">
    <location>
        <begin position="26"/>
        <end position="443"/>
    </location>
</feature>
<dbReference type="PANTHER" id="PTHR43372:SF4">
    <property type="entry name" value="FATTY-ACID AMIDE HYDROLASE 2"/>
    <property type="match status" value="1"/>
</dbReference>
<dbReference type="Proteomes" id="UP000468591">
    <property type="component" value="Unassembled WGS sequence"/>
</dbReference>
<dbReference type="EC" id="3.5.1.4" evidence="3"/>
<evidence type="ECO:0000313" key="4">
    <source>
        <dbReference type="Proteomes" id="UP000468591"/>
    </source>
</evidence>
<dbReference type="InterPro" id="IPR036928">
    <property type="entry name" value="AS_sf"/>
</dbReference>
<protein>
    <submittedName>
        <fullName evidence="3">Amidase</fullName>
        <ecNumber evidence="3">3.5.1.4</ecNumber>
    </submittedName>
</protein>
<dbReference type="InterPro" id="IPR023631">
    <property type="entry name" value="Amidase_dom"/>
</dbReference>
<proteinExistence type="predicted"/>
<dbReference type="Gene3D" id="3.90.1300.10">
    <property type="entry name" value="Amidase signature (AS) domain"/>
    <property type="match status" value="1"/>
</dbReference>
<dbReference type="GO" id="GO:0012505">
    <property type="term" value="C:endomembrane system"/>
    <property type="evidence" value="ECO:0007669"/>
    <property type="project" value="TreeGrafter"/>
</dbReference>
<feature type="region of interest" description="Disordered" evidence="1">
    <location>
        <begin position="141"/>
        <end position="160"/>
    </location>
</feature>
<organism evidence="3 4">
    <name type="scientific">Sulfitobacter sediminilitoris</name>
    <dbReference type="NCBI Taxonomy" id="2698830"/>
    <lineage>
        <taxon>Bacteria</taxon>
        <taxon>Pseudomonadati</taxon>
        <taxon>Pseudomonadota</taxon>
        <taxon>Alphaproteobacteria</taxon>
        <taxon>Rhodobacterales</taxon>
        <taxon>Roseobacteraceae</taxon>
        <taxon>Sulfitobacter</taxon>
    </lineage>
</organism>
<keyword evidence="4" id="KW-1185">Reference proteome</keyword>
<evidence type="ECO:0000256" key="1">
    <source>
        <dbReference type="SAM" id="MobiDB-lite"/>
    </source>
</evidence>
<dbReference type="RefSeq" id="WP_164353666.1">
    <property type="nucleotide sequence ID" value="NZ_JAABNT010000005.1"/>
</dbReference>
<gene>
    <name evidence="3" type="ORF">GV827_09990</name>
</gene>
<dbReference type="AlphaFoldDB" id="A0A6P0CA47"/>
<comment type="caution">
    <text evidence="3">The sequence shown here is derived from an EMBL/GenBank/DDBJ whole genome shotgun (WGS) entry which is preliminary data.</text>
</comment>
<dbReference type="GO" id="GO:0004040">
    <property type="term" value="F:amidase activity"/>
    <property type="evidence" value="ECO:0007669"/>
    <property type="project" value="UniProtKB-EC"/>
</dbReference>
<sequence length="465" mass="49225">MELYELTATETVDKIKAGEITALAACEAVLARMDAVNPAINAVVARNDAEALEAADAVDAARAKGETLGPMAGVPVTIKENVDQKGFATTNGIRLQKDLIANSDNPVVASLRRAGAVIVGRTNTPAFSLRWFTRNSLHGHTKNPHNPAITPGGSSGGAASATAAGIGAMGHGTDIGGSIRYPAYACGLQGIRPTLGRVAARNASAPDRHIGAQLMAVSGPHARSVADLRLTLAAMAEPDLEDPWHMPVPMSGPEYPRRAALCISPEGLDTHPLVEQALRDAATRLADAGWEVVETDCPPFREPARLQAQLWLAEMERGAKAAFAKEGDADALYVLAEMQKLTPVPDRDEVMDALQSRAGFLRDWQMFLAQYPVLICPVSAEPPFSDLLDLEDFPRVIEAQLTQVGLPLMGLPGLSVFTGFGTSDDGRVPLGAQLIAGRYREDILFDAAEAIEARSPKIGVVTPKG</sequence>